<evidence type="ECO:0000256" key="2">
    <source>
        <dbReference type="ARBA" id="ARBA00023002"/>
    </source>
</evidence>
<dbReference type="EMBL" id="FRAS01000013">
    <property type="protein sequence ID" value="SHL32809.1"/>
    <property type="molecule type" value="Genomic_DNA"/>
</dbReference>
<name>A0A1M6ZQZ2_9BACT</name>
<dbReference type="PANTHER" id="PTHR43639">
    <property type="entry name" value="OXIDOREDUCTASE, SHORT-CHAIN DEHYDROGENASE/REDUCTASE FAMILY (AFU_ORTHOLOGUE AFUA_5G02870)"/>
    <property type="match status" value="1"/>
</dbReference>
<dbReference type="PRINTS" id="PR00081">
    <property type="entry name" value="GDHRDH"/>
</dbReference>
<dbReference type="OrthoDB" id="9804104at2"/>
<evidence type="ECO:0000256" key="3">
    <source>
        <dbReference type="RuleBase" id="RU000363"/>
    </source>
</evidence>
<accession>A0A1M6ZQZ2</accession>
<proteinExistence type="inferred from homology"/>
<dbReference type="Gene3D" id="3.40.50.720">
    <property type="entry name" value="NAD(P)-binding Rossmann-like Domain"/>
    <property type="match status" value="1"/>
</dbReference>
<dbReference type="FunFam" id="3.40.50.720:FF:000084">
    <property type="entry name" value="Short-chain dehydrogenase reductase"/>
    <property type="match status" value="1"/>
</dbReference>
<comment type="similarity">
    <text evidence="1 3">Belongs to the short-chain dehydrogenases/reductases (SDR) family.</text>
</comment>
<dbReference type="InterPro" id="IPR057326">
    <property type="entry name" value="KR_dom"/>
</dbReference>
<dbReference type="AlphaFoldDB" id="A0A1M6ZQZ2"/>
<dbReference type="RefSeq" id="WP_073285495.1">
    <property type="nucleotide sequence ID" value="NZ_FRAS01000013.1"/>
</dbReference>
<feature type="domain" description="Ketoreductase" evidence="4">
    <location>
        <begin position="6"/>
        <end position="187"/>
    </location>
</feature>
<evidence type="ECO:0000256" key="1">
    <source>
        <dbReference type="ARBA" id="ARBA00006484"/>
    </source>
</evidence>
<gene>
    <name evidence="5" type="ORF">SAMN02746009_02547</name>
</gene>
<organism evidence="5 6">
    <name type="scientific">Hymenobacter psychrotolerans DSM 18569</name>
    <dbReference type="NCBI Taxonomy" id="1121959"/>
    <lineage>
        <taxon>Bacteria</taxon>
        <taxon>Pseudomonadati</taxon>
        <taxon>Bacteroidota</taxon>
        <taxon>Cytophagia</taxon>
        <taxon>Cytophagales</taxon>
        <taxon>Hymenobacteraceae</taxon>
        <taxon>Hymenobacter</taxon>
    </lineage>
</organism>
<evidence type="ECO:0000259" key="4">
    <source>
        <dbReference type="SMART" id="SM00822"/>
    </source>
</evidence>
<dbReference type="CDD" id="cd05233">
    <property type="entry name" value="SDR_c"/>
    <property type="match status" value="1"/>
</dbReference>
<dbReference type="PRINTS" id="PR00080">
    <property type="entry name" value="SDRFAMILY"/>
</dbReference>
<keyword evidence="2" id="KW-0560">Oxidoreductase</keyword>
<evidence type="ECO:0000313" key="6">
    <source>
        <dbReference type="Proteomes" id="UP000183947"/>
    </source>
</evidence>
<dbReference type="SUPFAM" id="SSF51735">
    <property type="entry name" value="NAD(P)-binding Rossmann-fold domains"/>
    <property type="match status" value="1"/>
</dbReference>
<protein>
    <submittedName>
        <fullName evidence="5">NAD(P)-dependent dehydrogenase, short-chain alcohol dehydrogenase family</fullName>
    </submittedName>
</protein>
<dbReference type="Pfam" id="PF00106">
    <property type="entry name" value="adh_short"/>
    <property type="match status" value="1"/>
</dbReference>
<dbReference type="InterPro" id="IPR002347">
    <property type="entry name" value="SDR_fam"/>
</dbReference>
<dbReference type="SMART" id="SM00822">
    <property type="entry name" value="PKS_KR"/>
    <property type="match status" value="1"/>
</dbReference>
<dbReference type="InterPro" id="IPR020904">
    <property type="entry name" value="Sc_DH/Rdtase_CS"/>
</dbReference>
<reference evidence="6" key="1">
    <citation type="submission" date="2016-11" db="EMBL/GenBank/DDBJ databases">
        <authorList>
            <person name="Varghese N."/>
            <person name="Submissions S."/>
        </authorList>
    </citation>
    <scope>NUCLEOTIDE SEQUENCE [LARGE SCALE GENOMIC DNA]</scope>
    <source>
        <strain evidence="6">DSM 18569</strain>
    </source>
</reference>
<keyword evidence="6" id="KW-1185">Reference proteome</keyword>
<dbReference type="PANTHER" id="PTHR43639:SF1">
    <property type="entry name" value="SHORT-CHAIN DEHYDROGENASE_REDUCTASE FAMILY PROTEIN"/>
    <property type="match status" value="1"/>
</dbReference>
<sequence length="242" mass="25513">MRFTDKICLVTGGGSGIGRAACLQLATEGGTVVVLDRDETTAQQTVDLIEKGGGQARAIRVDLGLVAEIEAAMGTVVAAYGRVDVLVNNAAMMTFKPITELAVEEWDLVMAVNLRAVFLLSKLCLPHMRGGAIVNISSVHAQETTANVIPYAASKGALEAFTRGMSQEYPASKVRTTCVAPGAIDTPMLWNNPNVKSGREKITGEVGHPDDVARAICYLASAEAHYINGTTLVVDGGRLSIL</sequence>
<dbReference type="PROSITE" id="PS00061">
    <property type="entry name" value="ADH_SHORT"/>
    <property type="match status" value="1"/>
</dbReference>
<dbReference type="Proteomes" id="UP000183947">
    <property type="component" value="Unassembled WGS sequence"/>
</dbReference>
<dbReference type="InterPro" id="IPR036291">
    <property type="entry name" value="NAD(P)-bd_dom_sf"/>
</dbReference>
<evidence type="ECO:0000313" key="5">
    <source>
        <dbReference type="EMBL" id="SHL32809.1"/>
    </source>
</evidence>
<dbReference type="STRING" id="1121959.SAMN02746009_02547"/>
<dbReference type="GO" id="GO:0016491">
    <property type="term" value="F:oxidoreductase activity"/>
    <property type="evidence" value="ECO:0007669"/>
    <property type="project" value="UniProtKB-KW"/>
</dbReference>